<dbReference type="EMBL" id="BQNB010011958">
    <property type="protein sequence ID" value="GJS97375.1"/>
    <property type="molecule type" value="Genomic_DNA"/>
</dbReference>
<proteinExistence type="predicted"/>
<reference evidence="2" key="2">
    <citation type="submission" date="2022-01" db="EMBL/GenBank/DDBJ databases">
        <authorList>
            <person name="Yamashiro T."/>
            <person name="Shiraishi A."/>
            <person name="Satake H."/>
            <person name="Nakayama K."/>
        </authorList>
    </citation>
    <scope>NUCLEOTIDE SEQUENCE</scope>
</reference>
<name>A0ABQ5A8B3_9ASTR</name>
<comment type="caution">
    <text evidence="2">The sequence shown here is derived from an EMBL/GenBank/DDBJ whole genome shotgun (WGS) entry which is preliminary data.</text>
</comment>
<sequence length="303" mass="34499">MTISTSLLQIVLKKNVTAKDMWTSLKNLFHDNKVTTDLLSNIDAVVDEKTLVMYAINGLGDLYDHAASASGYWEYGPNQDTTLPRAFNTMSFRYSDNNEDSGWYMDTGTASHLFADPDGSLSHYKARLVANGRSQQQGIDCDETFSPLVKPATIRTVLSLAVYRQWPIHQLDVKNSFFHGYLSETVYMYQPPSFTDPSHPDYVCHLHISLYGLKQAPYIWFQRFASIATLVSFQHNKRLLQRIISSLHREFSMTDIGPLNYFLGISFTRTPMGMFLSQSKYAIEILERANMIKCKPCKTPVDT</sequence>
<dbReference type="InterPro" id="IPR013103">
    <property type="entry name" value="RVT_2"/>
</dbReference>
<dbReference type="Pfam" id="PF07727">
    <property type="entry name" value="RVT_2"/>
    <property type="match status" value="1"/>
</dbReference>
<protein>
    <submittedName>
        <fullName evidence="2">Ribonuclease H-like domain-containing protein</fullName>
    </submittedName>
</protein>
<reference evidence="2" key="1">
    <citation type="journal article" date="2022" name="Int. J. Mol. Sci.">
        <title>Draft Genome of Tanacetum Coccineum: Genomic Comparison of Closely Related Tanacetum-Family Plants.</title>
        <authorList>
            <person name="Yamashiro T."/>
            <person name="Shiraishi A."/>
            <person name="Nakayama K."/>
            <person name="Satake H."/>
        </authorList>
    </citation>
    <scope>NUCLEOTIDE SEQUENCE</scope>
</reference>
<evidence type="ECO:0000259" key="1">
    <source>
        <dbReference type="Pfam" id="PF07727"/>
    </source>
</evidence>
<keyword evidence="3" id="KW-1185">Reference proteome</keyword>
<organism evidence="2 3">
    <name type="scientific">Tanacetum coccineum</name>
    <dbReference type="NCBI Taxonomy" id="301880"/>
    <lineage>
        <taxon>Eukaryota</taxon>
        <taxon>Viridiplantae</taxon>
        <taxon>Streptophyta</taxon>
        <taxon>Embryophyta</taxon>
        <taxon>Tracheophyta</taxon>
        <taxon>Spermatophyta</taxon>
        <taxon>Magnoliopsida</taxon>
        <taxon>eudicotyledons</taxon>
        <taxon>Gunneridae</taxon>
        <taxon>Pentapetalae</taxon>
        <taxon>asterids</taxon>
        <taxon>campanulids</taxon>
        <taxon>Asterales</taxon>
        <taxon>Asteraceae</taxon>
        <taxon>Asteroideae</taxon>
        <taxon>Anthemideae</taxon>
        <taxon>Anthemidinae</taxon>
        <taxon>Tanacetum</taxon>
    </lineage>
</organism>
<dbReference type="SUPFAM" id="SSF56672">
    <property type="entry name" value="DNA/RNA polymerases"/>
    <property type="match status" value="1"/>
</dbReference>
<dbReference type="Proteomes" id="UP001151760">
    <property type="component" value="Unassembled WGS sequence"/>
</dbReference>
<evidence type="ECO:0000313" key="3">
    <source>
        <dbReference type="Proteomes" id="UP001151760"/>
    </source>
</evidence>
<accession>A0ABQ5A8B3</accession>
<evidence type="ECO:0000313" key="2">
    <source>
        <dbReference type="EMBL" id="GJS97375.1"/>
    </source>
</evidence>
<gene>
    <name evidence="2" type="ORF">Tco_0804343</name>
</gene>
<feature type="domain" description="Reverse transcriptase Ty1/copia-type" evidence="1">
    <location>
        <begin position="122"/>
        <end position="235"/>
    </location>
</feature>
<dbReference type="InterPro" id="IPR043502">
    <property type="entry name" value="DNA/RNA_pol_sf"/>
</dbReference>